<dbReference type="InterPro" id="IPR021364">
    <property type="entry name" value="DUF2857"/>
</dbReference>
<evidence type="ECO:0000313" key="1">
    <source>
        <dbReference type="EMBL" id="SUF67487.1"/>
    </source>
</evidence>
<evidence type="ECO:0000313" key="2">
    <source>
        <dbReference type="Proteomes" id="UP000254332"/>
    </source>
</evidence>
<reference evidence="1 2" key="1">
    <citation type="submission" date="2018-06" db="EMBL/GenBank/DDBJ databases">
        <authorList>
            <consortium name="Pathogen Informatics"/>
            <person name="Doyle S."/>
        </authorList>
    </citation>
    <scope>NUCLEOTIDE SEQUENCE [LARGE SCALE GENOMIC DNA]</scope>
    <source>
        <strain evidence="1 2">NCTC10718</strain>
    </source>
</reference>
<proteinExistence type="predicted"/>
<dbReference type="AlphaFoldDB" id="A0A379QTS3"/>
<gene>
    <name evidence="1" type="ORF">NCTC10718_00137</name>
</gene>
<dbReference type="Pfam" id="PF11198">
    <property type="entry name" value="DUF2857"/>
    <property type="match status" value="1"/>
</dbReference>
<dbReference type="Proteomes" id="UP000254332">
    <property type="component" value="Unassembled WGS sequence"/>
</dbReference>
<dbReference type="EMBL" id="UGWQ01000001">
    <property type="protein sequence ID" value="SUF67487.1"/>
    <property type="molecule type" value="Genomic_DNA"/>
</dbReference>
<protein>
    <submittedName>
        <fullName evidence="1">Protein of uncharacterized function (DUF2857)</fullName>
    </submittedName>
</protein>
<accession>A0A379QTS3</accession>
<organism evidence="1 2">
    <name type="scientific">Salmonella enterica</name>
    <name type="common">Salmonella choleraesuis</name>
    <dbReference type="NCBI Taxonomy" id="28901"/>
    <lineage>
        <taxon>Bacteria</taxon>
        <taxon>Pseudomonadati</taxon>
        <taxon>Pseudomonadota</taxon>
        <taxon>Gammaproteobacteria</taxon>
        <taxon>Enterobacterales</taxon>
        <taxon>Enterobacteriaceae</taxon>
        <taxon>Salmonella</taxon>
    </lineage>
</organism>
<sequence length="185" mass="21307">MTPSINQAVLTHVVQALKEGHIRYCESLGFSPQELCELTRLSADDILFLSNSPVQFMRLSVDHDMLSKMLARTEQERQFQQRLEEALTLGASIEFINHYFGLSTLEVCARRRLIGLFVRQGRNLAADEETEARIWKAWKTAQVTKLDSPQALEAMMTIARAHDLSLTVIWNLLRQWRQEALLHDE</sequence>
<name>A0A379QTS3_SALER</name>